<keyword evidence="8" id="KW-0206">Cytoskeleton</keyword>
<evidence type="ECO:0000256" key="5">
    <source>
        <dbReference type="ARBA" id="ARBA00022840"/>
    </source>
</evidence>
<evidence type="ECO:0000256" key="7">
    <source>
        <dbReference type="ARBA" id="ARBA00023175"/>
    </source>
</evidence>
<evidence type="ECO:0000256" key="10">
    <source>
        <dbReference type="RuleBase" id="RU000394"/>
    </source>
</evidence>
<gene>
    <name evidence="14" type="ORF">H310_04689</name>
</gene>
<evidence type="ECO:0000313" key="14">
    <source>
        <dbReference type="EMBL" id="ETW04408.1"/>
    </source>
</evidence>
<keyword evidence="4 9" id="KW-0547">Nucleotide-binding</keyword>
<dbReference type="GO" id="GO:0003777">
    <property type="term" value="F:microtubule motor activity"/>
    <property type="evidence" value="ECO:0007669"/>
    <property type="project" value="InterPro"/>
</dbReference>
<dbReference type="InterPro" id="IPR027417">
    <property type="entry name" value="P-loop_NTPase"/>
</dbReference>
<dbReference type="PRINTS" id="PR00380">
    <property type="entry name" value="KINESINHEAVY"/>
</dbReference>
<protein>
    <recommendedName>
        <fullName evidence="10">Kinesin-like protein</fullName>
    </recommendedName>
</protein>
<evidence type="ECO:0000256" key="12">
    <source>
        <dbReference type="SAM" id="MobiDB-lite"/>
    </source>
</evidence>
<evidence type="ECO:0000256" key="4">
    <source>
        <dbReference type="ARBA" id="ARBA00022741"/>
    </source>
</evidence>
<dbReference type="GO" id="GO:0005524">
    <property type="term" value="F:ATP binding"/>
    <property type="evidence" value="ECO:0007669"/>
    <property type="project" value="UniProtKB-UniRule"/>
</dbReference>
<dbReference type="GO" id="GO:0005874">
    <property type="term" value="C:microtubule"/>
    <property type="evidence" value="ECO:0007669"/>
    <property type="project" value="UniProtKB-KW"/>
</dbReference>
<dbReference type="AlphaFoldDB" id="A0A024UFN3"/>
<dbReference type="GO" id="GO:0007018">
    <property type="term" value="P:microtubule-based movement"/>
    <property type="evidence" value="ECO:0007669"/>
    <property type="project" value="InterPro"/>
</dbReference>
<evidence type="ECO:0000256" key="11">
    <source>
        <dbReference type="SAM" id="Coils"/>
    </source>
</evidence>
<keyword evidence="5 9" id="KW-0067">ATP-binding</keyword>
<dbReference type="SMART" id="SM00129">
    <property type="entry name" value="KISc"/>
    <property type="match status" value="1"/>
</dbReference>
<dbReference type="InterPro" id="IPR036961">
    <property type="entry name" value="Kinesin_motor_dom_sf"/>
</dbReference>
<dbReference type="SUPFAM" id="SSF52540">
    <property type="entry name" value="P-loop containing nucleoside triphosphate hydrolases"/>
    <property type="match status" value="1"/>
</dbReference>
<keyword evidence="7 9" id="KW-0505">Motor protein</keyword>
<feature type="compositionally biased region" description="Basic and acidic residues" evidence="12">
    <location>
        <begin position="744"/>
        <end position="759"/>
    </location>
</feature>
<dbReference type="Gene3D" id="3.40.850.10">
    <property type="entry name" value="Kinesin motor domain"/>
    <property type="match status" value="1"/>
</dbReference>
<feature type="compositionally biased region" description="Low complexity" evidence="12">
    <location>
        <begin position="730"/>
        <end position="743"/>
    </location>
</feature>
<dbReference type="PANTHER" id="PTHR47969:SF21">
    <property type="entry name" value="KINESIN-LIKE PROTEIN"/>
    <property type="match status" value="1"/>
</dbReference>
<sequence length="759" mass="84374">MSKASKNDESVRVMVRIRPMSTKEKQDGRQAVTVASFERAEVTITNPTGASSEPPKAFTFDAAFGSQSTQQQVYDTAATAIVEAVMDGYNGTIFAYGQTGAGKSHTMEGYPDPPDQRGIIPNSFKHIFDKVAITKKKQVLVRASYLEIYNEEIRDLLSKDPKASLDLKENVDSGVYVKNLTAQVVKDAAEIDAVMQQGKKNRSVGATMMNQTSSRSHSLFTIVVECLSEGIDGKDHVCVGKLNLVDLAGSERQSKTGATGDRLQEANKINLSLSALGNVISALVDGKSKHIPYRDSKLTRLLQDSLGGNTKTVMIANCGPADYNYEETLTTLRYASRAKQIKNKPKINEDPKDAMIREFQEEIDALKAKLAAFSNGGGVSSVGGDGGPGLMQLEQPEAKVEVVEKVVEKVIVEKGISEEEAKRIAEKAKQEIGAARKQAAEELSAAAKDNALAEHNKREMELKLEMEQKQQEEMEKQQRALLLKLQSMEAKLLVGGEIMNKAAEQEDELRKTKLELEERKRQELKLARELAEREEANLMKEEKYQSLQEEAEAKTKKLKKVFGKVKEVLAEIKQMEKAHGREREDLLDTIRELTAQFKLKTLVLEYFMPREAATILENAAHWDDDDDNYRLDHLELSGNALRPRQRPASASGLRRPETASEKSRKKYVSTEDDQGPEVEVHIERNQYLVYTSDEEGEGYALAEDRIVNPPVATKERPKTSKKSSKKTKEGNSSSTSSTSGSSTKRPETAKKREKREKAQ</sequence>
<dbReference type="GO" id="GO:0008017">
    <property type="term" value="F:microtubule binding"/>
    <property type="evidence" value="ECO:0007669"/>
    <property type="project" value="InterPro"/>
</dbReference>
<evidence type="ECO:0000256" key="2">
    <source>
        <dbReference type="ARBA" id="ARBA00022490"/>
    </source>
</evidence>
<dbReference type="RefSeq" id="XP_008867364.1">
    <property type="nucleotide sequence ID" value="XM_008869142.1"/>
</dbReference>
<keyword evidence="6 11" id="KW-0175">Coiled coil</keyword>
<proteinExistence type="inferred from homology"/>
<dbReference type="PROSITE" id="PS00411">
    <property type="entry name" value="KINESIN_MOTOR_1"/>
    <property type="match status" value="1"/>
</dbReference>
<evidence type="ECO:0000256" key="3">
    <source>
        <dbReference type="ARBA" id="ARBA00022701"/>
    </source>
</evidence>
<feature type="coiled-coil region" evidence="11">
    <location>
        <begin position="418"/>
        <end position="585"/>
    </location>
</feature>
<keyword evidence="3 10" id="KW-0493">Microtubule</keyword>
<evidence type="ECO:0000256" key="6">
    <source>
        <dbReference type="ARBA" id="ARBA00023054"/>
    </source>
</evidence>
<dbReference type="GeneID" id="20081739"/>
<feature type="region of interest" description="Disordered" evidence="12">
    <location>
        <begin position="636"/>
        <end position="680"/>
    </location>
</feature>
<dbReference type="FunFam" id="3.40.850.10:FF:000029">
    <property type="entry name" value="Kinesin-like protein KIF17"/>
    <property type="match status" value="1"/>
</dbReference>
<dbReference type="OrthoDB" id="3176171at2759"/>
<evidence type="ECO:0000256" key="8">
    <source>
        <dbReference type="ARBA" id="ARBA00023212"/>
    </source>
</evidence>
<dbReference type="VEuPathDB" id="FungiDB:H310_04689"/>
<dbReference type="PANTHER" id="PTHR47969">
    <property type="entry name" value="CHROMOSOME-ASSOCIATED KINESIN KIF4A-RELATED"/>
    <property type="match status" value="1"/>
</dbReference>
<evidence type="ECO:0000259" key="13">
    <source>
        <dbReference type="PROSITE" id="PS50067"/>
    </source>
</evidence>
<dbReference type="STRING" id="157072.A0A024UFN3"/>
<dbReference type="InterPro" id="IPR027640">
    <property type="entry name" value="Kinesin-like_fam"/>
</dbReference>
<dbReference type="Pfam" id="PF00225">
    <property type="entry name" value="Kinesin"/>
    <property type="match status" value="1"/>
</dbReference>
<organism evidence="14">
    <name type="scientific">Aphanomyces invadans</name>
    <dbReference type="NCBI Taxonomy" id="157072"/>
    <lineage>
        <taxon>Eukaryota</taxon>
        <taxon>Sar</taxon>
        <taxon>Stramenopiles</taxon>
        <taxon>Oomycota</taxon>
        <taxon>Saprolegniomycetes</taxon>
        <taxon>Saprolegniales</taxon>
        <taxon>Verrucalvaceae</taxon>
        <taxon>Aphanomyces</taxon>
    </lineage>
</organism>
<accession>A0A024UFN3</accession>
<evidence type="ECO:0000256" key="1">
    <source>
        <dbReference type="ARBA" id="ARBA00004245"/>
    </source>
</evidence>
<comment type="similarity">
    <text evidence="9 10">Belongs to the TRAFAC class myosin-kinesin ATPase superfamily. Kinesin family.</text>
</comment>
<feature type="domain" description="Kinesin motor" evidence="13">
    <location>
        <begin position="10"/>
        <end position="341"/>
    </location>
</feature>
<comment type="subcellular location">
    <subcellularLocation>
        <location evidence="1">Cytoplasm</location>
        <location evidence="1">Cytoskeleton</location>
    </subcellularLocation>
</comment>
<dbReference type="PROSITE" id="PS50067">
    <property type="entry name" value="KINESIN_MOTOR_2"/>
    <property type="match status" value="1"/>
</dbReference>
<keyword evidence="2" id="KW-0963">Cytoplasm</keyword>
<reference evidence="14" key="1">
    <citation type="submission" date="2013-12" db="EMBL/GenBank/DDBJ databases">
        <title>The Genome Sequence of Aphanomyces invadans NJM9701.</title>
        <authorList>
            <consortium name="The Broad Institute Genomics Platform"/>
            <person name="Russ C."/>
            <person name="Tyler B."/>
            <person name="van West P."/>
            <person name="Dieguez-Uribeondo J."/>
            <person name="Young S.K."/>
            <person name="Zeng Q."/>
            <person name="Gargeya S."/>
            <person name="Fitzgerald M."/>
            <person name="Abouelleil A."/>
            <person name="Alvarado L."/>
            <person name="Chapman S.B."/>
            <person name="Gainer-Dewar J."/>
            <person name="Goldberg J."/>
            <person name="Griggs A."/>
            <person name="Gujja S."/>
            <person name="Hansen M."/>
            <person name="Howarth C."/>
            <person name="Imamovic A."/>
            <person name="Ireland A."/>
            <person name="Larimer J."/>
            <person name="McCowan C."/>
            <person name="Murphy C."/>
            <person name="Pearson M."/>
            <person name="Poon T.W."/>
            <person name="Priest M."/>
            <person name="Roberts A."/>
            <person name="Saif S."/>
            <person name="Shea T."/>
            <person name="Sykes S."/>
            <person name="Wortman J."/>
            <person name="Nusbaum C."/>
            <person name="Birren B."/>
        </authorList>
    </citation>
    <scope>NUCLEOTIDE SEQUENCE [LARGE SCALE GENOMIC DNA]</scope>
    <source>
        <strain evidence="14">NJM9701</strain>
    </source>
</reference>
<dbReference type="InterPro" id="IPR019821">
    <property type="entry name" value="Kinesin_motor_CS"/>
</dbReference>
<evidence type="ECO:0000256" key="9">
    <source>
        <dbReference type="PROSITE-ProRule" id="PRU00283"/>
    </source>
</evidence>
<dbReference type="EMBL" id="KI913958">
    <property type="protein sequence ID" value="ETW04408.1"/>
    <property type="molecule type" value="Genomic_DNA"/>
</dbReference>
<feature type="binding site" evidence="9">
    <location>
        <begin position="97"/>
        <end position="104"/>
    </location>
    <ligand>
        <name>ATP</name>
        <dbReference type="ChEBI" id="CHEBI:30616"/>
    </ligand>
</feature>
<name>A0A024UFN3_9STRA</name>
<dbReference type="InterPro" id="IPR001752">
    <property type="entry name" value="Kinesin_motor_dom"/>
</dbReference>
<dbReference type="eggNOG" id="KOG4280">
    <property type="taxonomic scope" value="Eukaryota"/>
</dbReference>
<feature type="region of interest" description="Disordered" evidence="12">
    <location>
        <begin position="700"/>
        <end position="759"/>
    </location>
</feature>